<evidence type="ECO:0000313" key="2">
    <source>
        <dbReference type="EMBL" id="MED6125951.1"/>
    </source>
</evidence>
<reference evidence="2 3" key="1">
    <citation type="journal article" date="2023" name="Plants (Basel)">
        <title>Bridging the Gap: Combining Genomics and Transcriptomics Approaches to Understand Stylosanthes scabra, an Orphan Legume from the Brazilian Caatinga.</title>
        <authorList>
            <person name="Ferreira-Neto J.R.C."/>
            <person name="da Silva M.D."/>
            <person name="Binneck E."/>
            <person name="de Melo N.F."/>
            <person name="da Silva R.H."/>
            <person name="de Melo A.L.T.M."/>
            <person name="Pandolfi V."/>
            <person name="Bustamante F.O."/>
            <person name="Brasileiro-Vidal A.C."/>
            <person name="Benko-Iseppon A.M."/>
        </authorList>
    </citation>
    <scope>NUCLEOTIDE SEQUENCE [LARGE SCALE GENOMIC DNA]</scope>
    <source>
        <tissue evidence="2">Leaves</tissue>
    </source>
</reference>
<proteinExistence type="predicted"/>
<evidence type="ECO:0008006" key="4">
    <source>
        <dbReference type="Google" id="ProtNLM"/>
    </source>
</evidence>
<feature type="compositionally biased region" description="Basic and acidic residues" evidence="1">
    <location>
        <begin position="1"/>
        <end position="20"/>
    </location>
</feature>
<comment type="caution">
    <text evidence="2">The sequence shown here is derived from an EMBL/GenBank/DDBJ whole genome shotgun (WGS) entry which is preliminary data.</text>
</comment>
<organism evidence="2 3">
    <name type="scientific">Stylosanthes scabra</name>
    <dbReference type="NCBI Taxonomy" id="79078"/>
    <lineage>
        <taxon>Eukaryota</taxon>
        <taxon>Viridiplantae</taxon>
        <taxon>Streptophyta</taxon>
        <taxon>Embryophyta</taxon>
        <taxon>Tracheophyta</taxon>
        <taxon>Spermatophyta</taxon>
        <taxon>Magnoliopsida</taxon>
        <taxon>eudicotyledons</taxon>
        <taxon>Gunneridae</taxon>
        <taxon>Pentapetalae</taxon>
        <taxon>rosids</taxon>
        <taxon>fabids</taxon>
        <taxon>Fabales</taxon>
        <taxon>Fabaceae</taxon>
        <taxon>Papilionoideae</taxon>
        <taxon>50 kb inversion clade</taxon>
        <taxon>dalbergioids sensu lato</taxon>
        <taxon>Dalbergieae</taxon>
        <taxon>Pterocarpus clade</taxon>
        <taxon>Stylosanthes</taxon>
    </lineage>
</organism>
<dbReference type="Proteomes" id="UP001341840">
    <property type="component" value="Unassembled WGS sequence"/>
</dbReference>
<dbReference type="EMBL" id="JASCZI010031101">
    <property type="protein sequence ID" value="MED6125951.1"/>
    <property type="molecule type" value="Genomic_DNA"/>
</dbReference>
<name>A0ABU6RPB1_9FABA</name>
<gene>
    <name evidence="2" type="ORF">PIB30_073494</name>
</gene>
<sequence>MIEIKNEDEQRRERGASERVKHGKAAGNAGGSNKGESDGGVLQVLRRRFQGPHLQRSTRRVVGATALKLFVMEHLLDGDKLATIEGKQGDSSPPSVTFT</sequence>
<protein>
    <recommendedName>
        <fullName evidence="4">Histone H2A</fullName>
    </recommendedName>
</protein>
<evidence type="ECO:0000313" key="3">
    <source>
        <dbReference type="Proteomes" id="UP001341840"/>
    </source>
</evidence>
<feature type="region of interest" description="Disordered" evidence="1">
    <location>
        <begin position="1"/>
        <end position="42"/>
    </location>
</feature>
<accession>A0ABU6RPB1</accession>
<keyword evidence="3" id="KW-1185">Reference proteome</keyword>
<evidence type="ECO:0000256" key="1">
    <source>
        <dbReference type="SAM" id="MobiDB-lite"/>
    </source>
</evidence>